<evidence type="ECO:0000313" key="6">
    <source>
        <dbReference type="EMBL" id="OAX84624.1"/>
    </source>
</evidence>
<keyword evidence="4" id="KW-0732">Signal</keyword>
<name>A0A1B7P6G4_9EURO</name>
<accession>A0A1B7P6G4</accession>
<sequence length="313" mass="33037">MNLQTALVVLAALGVNVNGLPALEPKALQQPPIDSNESRISLATTTIEVVAADSETQTRKTSKIYRSFGLLPKPNTLKGGTLALENTNDIGILGSLLLLPPRLPRPNKKTPPGRPDWPTQPGRASSCKSWYTTKGGDTCDSITKKFGITKEKFLEWNPALSKSCDKNLGNYAYCVKVSRSKKANSSQRIEARAPPTTTGGGAQFRPVSLVSGLVINETPPPPATTGPPTTTGGGGAQFQPVSIISGKIVTIRAVPPPTATASSSPKPSSVCLHNDVAIEGDTCEILAARNRLTVTSLKALNVWDSPLNKIPLS</sequence>
<dbReference type="AlphaFoldDB" id="A0A1B7P6G4"/>
<evidence type="ECO:0000256" key="1">
    <source>
        <dbReference type="ARBA" id="ARBA00022669"/>
    </source>
</evidence>
<comment type="caution">
    <text evidence="6">The sequence shown here is derived from an EMBL/GenBank/DDBJ whole genome shotgun (WGS) entry which is preliminary data.</text>
</comment>
<dbReference type="CDD" id="cd00118">
    <property type="entry name" value="LysM"/>
    <property type="match status" value="1"/>
</dbReference>
<feature type="chain" id="PRO_5008598438" description="LysM domain-containing protein" evidence="4">
    <location>
        <begin position="20"/>
        <end position="313"/>
    </location>
</feature>
<dbReference type="PROSITE" id="PS51782">
    <property type="entry name" value="LYSM"/>
    <property type="match status" value="1"/>
</dbReference>
<dbReference type="Proteomes" id="UP000091918">
    <property type="component" value="Unassembled WGS sequence"/>
</dbReference>
<dbReference type="GO" id="GO:0008061">
    <property type="term" value="F:chitin binding"/>
    <property type="evidence" value="ECO:0007669"/>
    <property type="project" value="UniProtKB-KW"/>
</dbReference>
<dbReference type="InterPro" id="IPR036779">
    <property type="entry name" value="LysM_dom_sf"/>
</dbReference>
<gene>
    <name evidence="6" type="ORF">ACJ72_01020</name>
</gene>
<dbReference type="PANTHER" id="PTHR34997">
    <property type="entry name" value="AM15"/>
    <property type="match status" value="1"/>
</dbReference>
<keyword evidence="1" id="KW-0147">Chitin-binding</keyword>
<evidence type="ECO:0000256" key="3">
    <source>
        <dbReference type="SAM" id="MobiDB-lite"/>
    </source>
</evidence>
<evidence type="ECO:0000256" key="2">
    <source>
        <dbReference type="ARBA" id="ARBA00023026"/>
    </source>
</evidence>
<dbReference type="OrthoDB" id="4188753at2759"/>
<evidence type="ECO:0000313" key="7">
    <source>
        <dbReference type="Proteomes" id="UP000091918"/>
    </source>
</evidence>
<feature type="signal peptide" evidence="4">
    <location>
        <begin position="1"/>
        <end position="19"/>
    </location>
</feature>
<keyword evidence="2" id="KW-0843">Virulence</keyword>
<dbReference type="SUPFAM" id="SSF54106">
    <property type="entry name" value="LysM domain"/>
    <property type="match status" value="1"/>
</dbReference>
<evidence type="ECO:0000256" key="4">
    <source>
        <dbReference type="SAM" id="SignalP"/>
    </source>
</evidence>
<dbReference type="Gene3D" id="3.10.350.10">
    <property type="entry name" value="LysM domain"/>
    <property type="match status" value="1"/>
</dbReference>
<feature type="region of interest" description="Disordered" evidence="3">
    <location>
        <begin position="101"/>
        <end position="128"/>
    </location>
</feature>
<dbReference type="EMBL" id="LGUA01000062">
    <property type="protein sequence ID" value="OAX84624.1"/>
    <property type="molecule type" value="Genomic_DNA"/>
</dbReference>
<dbReference type="InterPro" id="IPR018392">
    <property type="entry name" value="LysM"/>
</dbReference>
<organism evidence="6 7">
    <name type="scientific">Emergomyces africanus</name>
    <dbReference type="NCBI Taxonomy" id="1955775"/>
    <lineage>
        <taxon>Eukaryota</taxon>
        <taxon>Fungi</taxon>
        <taxon>Dikarya</taxon>
        <taxon>Ascomycota</taxon>
        <taxon>Pezizomycotina</taxon>
        <taxon>Eurotiomycetes</taxon>
        <taxon>Eurotiomycetidae</taxon>
        <taxon>Onygenales</taxon>
        <taxon>Ajellomycetaceae</taxon>
        <taxon>Emergomyces</taxon>
    </lineage>
</organism>
<evidence type="ECO:0000259" key="5">
    <source>
        <dbReference type="PROSITE" id="PS51782"/>
    </source>
</evidence>
<feature type="domain" description="LysM" evidence="5">
    <location>
        <begin position="129"/>
        <end position="175"/>
    </location>
</feature>
<dbReference type="PANTHER" id="PTHR34997:SF1">
    <property type="entry name" value="PEPTIDOGLYCAN-BINDING LYSIN DOMAIN"/>
    <property type="match status" value="1"/>
</dbReference>
<dbReference type="InterPro" id="IPR052210">
    <property type="entry name" value="LysM1-like"/>
</dbReference>
<dbReference type="Pfam" id="PF01476">
    <property type="entry name" value="LysM"/>
    <property type="match status" value="2"/>
</dbReference>
<proteinExistence type="predicted"/>
<keyword evidence="7" id="KW-1185">Reference proteome</keyword>
<protein>
    <recommendedName>
        <fullName evidence="5">LysM domain-containing protein</fullName>
    </recommendedName>
</protein>
<reference evidence="6 7" key="1">
    <citation type="submission" date="2015-07" db="EMBL/GenBank/DDBJ databases">
        <title>Emmonsia species relationships and genome sequence.</title>
        <authorList>
            <person name="Cuomo C.A."/>
            <person name="Schwartz I.S."/>
            <person name="Kenyon C."/>
            <person name="de Hoog G.S."/>
            <person name="Govender N.P."/>
            <person name="Botha A."/>
            <person name="Moreno L."/>
            <person name="de Vries M."/>
            <person name="Munoz J.F."/>
            <person name="Stielow J.B."/>
        </authorList>
    </citation>
    <scope>NUCLEOTIDE SEQUENCE [LARGE SCALE GENOMIC DNA]</scope>
    <source>
        <strain evidence="6 7">CBS 136260</strain>
    </source>
</reference>
<dbReference type="STRING" id="1658172.A0A1B7P6G4"/>